<geneLocation type="plasmid" evidence="2 3">
    <name>pKPHS5</name>
</geneLocation>
<proteinExistence type="predicted"/>
<dbReference type="RefSeq" id="WP_014343524.1">
    <property type="nucleotide sequence ID" value="NC_016847.1"/>
</dbReference>
<dbReference type="EMBL" id="CP003227">
    <property type="protein sequence ID" value="AEW92369.1"/>
    <property type="molecule type" value="Genomic_DNA"/>
</dbReference>
<organism evidence="2 3">
    <name type="scientific">Klebsiella pneumoniae subsp. pneumoniae (strain HS11286)</name>
    <dbReference type="NCBI Taxonomy" id="1125630"/>
    <lineage>
        <taxon>Bacteria</taxon>
        <taxon>Pseudomonadati</taxon>
        <taxon>Pseudomonadota</taxon>
        <taxon>Gammaproteobacteria</taxon>
        <taxon>Enterobacterales</taxon>
        <taxon>Enterobacteriaceae</taxon>
        <taxon>Klebsiella/Raoultella group</taxon>
        <taxon>Klebsiella</taxon>
        <taxon>Klebsiella pneumoniae complex</taxon>
    </lineage>
</organism>
<protein>
    <submittedName>
        <fullName evidence="2">Bacteriophage protein</fullName>
    </submittedName>
</protein>
<evidence type="ECO:0000313" key="3">
    <source>
        <dbReference type="Proteomes" id="UP000007841"/>
    </source>
</evidence>
<accession>A0A0H3GX17</accession>
<evidence type="ECO:0000313" key="2">
    <source>
        <dbReference type="EMBL" id="AEW92369.1"/>
    </source>
</evidence>
<dbReference type="Gene3D" id="1.20.120.330">
    <property type="entry name" value="Nucleotidyltransferases domain 2"/>
    <property type="match status" value="1"/>
</dbReference>
<dbReference type="AlphaFoldDB" id="A0A0H3GX17"/>
<sequence>MISSKEMLDFARGSYSKFDAAGYICLSEEVEYRTCARSAYYALYHYLKSIADKLPGSYEDVSSHEKVIRKLLNSGDPKLMDLAQKMISTRKTRVRADYHIDKNFGKSEAYKILRIVEKIFKDAELSEGEVLDS</sequence>
<dbReference type="RefSeq" id="YP_005229780.1">
    <property type="nucleotide sequence ID" value="NC_016847.1"/>
</dbReference>
<dbReference type="GeneID" id="11743766"/>
<dbReference type="InterPro" id="IPR007842">
    <property type="entry name" value="HEPN_dom"/>
</dbReference>
<dbReference type="KEGG" id="kpm:KPHS_p500040"/>
<reference evidence="3" key="1">
    <citation type="journal article" date="2012" name="J. Bacteriol.">
        <title>Complete genome sequence of Klebsiella pneumoniae subsp. pneumoniae HS11286, a multidrug-resistant strain isolated from human sputum.</title>
        <authorList>
            <person name="Liu P."/>
            <person name="Li P."/>
            <person name="Jiang X."/>
            <person name="Bi D."/>
            <person name="Xie Y."/>
            <person name="Tai C."/>
            <person name="Deng Z."/>
            <person name="Rajakumar K."/>
            <person name="Ou H.Y."/>
        </authorList>
    </citation>
    <scope>NUCLEOTIDE SEQUENCE [LARGE SCALE GENOMIC DNA]</scope>
    <source>
        <strain evidence="3">HS11286</strain>
        <plasmid evidence="3">pKPHS5</plasmid>
    </source>
</reference>
<name>A0A0H3GX17_KLEPH</name>
<dbReference type="Proteomes" id="UP000007841">
    <property type="component" value="Plasmid pKPHS5"/>
</dbReference>
<keyword evidence="3" id="KW-1185">Reference proteome</keyword>
<evidence type="ECO:0000259" key="1">
    <source>
        <dbReference type="Pfam" id="PF05168"/>
    </source>
</evidence>
<dbReference type="Pfam" id="PF05168">
    <property type="entry name" value="HEPN"/>
    <property type="match status" value="1"/>
</dbReference>
<gene>
    <name evidence="2" type="ordered locus">KPHS_p500040</name>
</gene>
<dbReference type="HOGENOM" id="CLU_150733_0_0_6"/>
<feature type="domain" description="HEPN" evidence="1">
    <location>
        <begin position="27"/>
        <end position="122"/>
    </location>
</feature>
<keyword evidence="2" id="KW-0614">Plasmid</keyword>